<dbReference type="EMBL" id="MHOS01000021">
    <property type="protein sequence ID" value="OGZ68548.1"/>
    <property type="molecule type" value="Genomic_DNA"/>
</dbReference>
<comment type="similarity">
    <text evidence="1">Belongs to the glycosyltransferase 10 family.</text>
</comment>
<keyword evidence="3" id="KW-0808">Transferase</keyword>
<protein>
    <recommendedName>
        <fullName evidence="4">Fucosyltransferase C-terminal domain-containing protein</fullName>
    </recommendedName>
</protein>
<dbReference type="GO" id="GO:0016020">
    <property type="term" value="C:membrane"/>
    <property type="evidence" value="ECO:0007669"/>
    <property type="project" value="InterPro"/>
</dbReference>
<evidence type="ECO:0000256" key="2">
    <source>
        <dbReference type="ARBA" id="ARBA00022676"/>
    </source>
</evidence>
<comment type="caution">
    <text evidence="5">The sequence shown here is derived from an EMBL/GenBank/DDBJ whole genome shotgun (WGS) entry which is preliminary data.</text>
</comment>
<evidence type="ECO:0000313" key="6">
    <source>
        <dbReference type="Proteomes" id="UP000176421"/>
    </source>
</evidence>
<dbReference type="Proteomes" id="UP000176421">
    <property type="component" value="Unassembled WGS sequence"/>
</dbReference>
<sequence>MIQKLYLVCSKSLYNNEIFNLHGPHNRDNCLYPYYLFKEKLKEKGISIDTFDFLNKDSKEDYALVFFDMPRNMDYFLKNHKNTKKFLIVYESPIKNANNQKIEDYQYFEKVFTWNTKVVDDKKIFWVPYSQKIEKDINIDLSNNKKLVSAIFGYKLQTSKIELYSERIKAIKWFQKNHPEDFDLYGAGWSEHYFKDTLYQLNRIKILKKIFKPNFPSWKGEIKNKEETYQNYKFAICYENSVHEDYISEKIFDCFFARVVPIYLGASNVTDYIPKEAFIDKRDFRTYEELYSYLKNMPDEEYLKYIEAIKSYLEGEKIYPFSSEYFANTISEEISKSL</sequence>
<accession>A0A1G2I3A9</accession>
<dbReference type="AlphaFoldDB" id="A0A1G2I3A9"/>
<dbReference type="GO" id="GO:0046920">
    <property type="term" value="F:alpha-(1-&gt;3)-fucosyltransferase activity"/>
    <property type="evidence" value="ECO:0007669"/>
    <property type="project" value="TreeGrafter"/>
</dbReference>
<evidence type="ECO:0000256" key="3">
    <source>
        <dbReference type="ARBA" id="ARBA00022679"/>
    </source>
</evidence>
<dbReference type="PANTHER" id="PTHR11929:SF194">
    <property type="entry name" value="ALPHA-(1,3)-FUCOSYLTRANSFERASE 10"/>
    <property type="match status" value="1"/>
</dbReference>
<reference evidence="5 6" key="1">
    <citation type="journal article" date="2016" name="Nat. Commun.">
        <title>Thousands of microbial genomes shed light on interconnected biogeochemical processes in an aquifer system.</title>
        <authorList>
            <person name="Anantharaman K."/>
            <person name="Brown C.T."/>
            <person name="Hug L.A."/>
            <person name="Sharon I."/>
            <person name="Castelle C.J."/>
            <person name="Probst A.J."/>
            <person name="Thomas B.C."/>
            <person name="Singh A."/>
            <person name="Wilkins M.J."/>
            <person name="Karaoz U."/>
            <person name="Brodie E.L."/>
            <person name="Williams K.H."/>
            <person name="Hubbard S.S."/>
            <person name="Banfield J.F."/>
        </authorList>
    </citation>
    <scope>NUCLEOTIDE SEQUENCE [LARGE SCALE GENOMIC DNA]</scope>
</reference>
<evidence type="ECO:0000256" key="1">
    <source>
        <dbReference type="ARBA" id="ARBA00008919"/>
    </source>
</evidence>
<keyword evidence="2" id="KW-0328">Glycosyltransferase</keyword>
<name>A0A1G2I3A9_9BACT</name>
<dbReference type="Pfam" id="PF00852">
    <property type="entry name" value="Glyco_transf_10"/>
    <property type="match status" value="1"/>
</dbReference>
<dbReference type="InterPro" id="IPR001503">
    <property type="entry name" value="Glyco_trans_10"/>
</dbReference>
<dbReference type="STRING" id="1802206.A3D35_02295"/>
<dbReference type="PANTHER" id="PTHR11929">
    <property type="entry name" value="ALPHA- 1,3 -FUCOSYLTRANSFERASE"/>
    <property type="match status" value="1"/>
</dbReference>
<organism evidence="5 6">
    <name type="scientific">Candidatus Staskawiczbacteria bacterium RIFCSPHIGHO2_02_FULL_34_9</name>
    <dbReference type="NCBI Taxonomy" id="1802206"/>
    <lineage>
        <taxon>Bacteria</taxon>
        <taxon>Candidatus Staskawicziibacteriota</taxon>
    </lineage>
</organism>
<proteinExistence type="inferred from homology"/>
<feature type="domain" description="Fucosyltransferase C-terminal" evidence="4">
    <location>
        <begin position="214"/>
        <end position="307"/>
    </location>
</feature>
<dbReference type="InterPro" id="IPR055270">
    <property type="entry name" value="Glyco_tran_10_C"/>
</dbReference>
<evidence type="ECO:0000259" key="4">
    <source>
        <dbReference type="Pfam" id="PF00852"/>
    </source>
</evidence>
<dbReference type="Gene3D" id="3.40.50.11660">
    <property type="entry name" value="Glycosyl transferase family 10, C-terminal domain"/>
    <property type="match status" value="1"/>
</dbReference>
<evidence type="ECO:0000313" key="5">
    <source>
        <dbReference type="EMBL" id="OGZ68548.1"/>
    </source>
</evidence>
<gene>
    <name evidence="5" type="ORF">A3D35_02295</name>
</gene>
<dbReference type="SUPFAM" id="SSF53756">
    <property type="entry name" value="UDP-Glycosyltransferase/glycogen phosphorylase"/>
    <property type="match status" value="1"/>
</dbReference>
<dbReference type="InterPro" id="IPR038577">
    <property type="entry name" value="GT10-like_C_sf"/>
</dbReference>